<dbReference type="InterPro" id="IPR050508">
    <property type="entry name" value="Methyltransf_Superfamily"/>
</dbReference>
<dbReference type="AlphaFoldDB" id="A0A7S0WZR0"/>
<dbReference type="PANTHER" id="PTHR42912:SF80">
    <property type="entry name" value="METHYLTRANSFERASE DOMAIN-CONTAINING PROTEIN"/>
    <property type="match status" value="1"/>
</dbReference>
<evidence type="ECO:0008006" key="2">
    <source>
        <dbReference type="Google" id="ProtNLM"/>
    </source>
</evidence>
<dbReference type="PANTHER" id="PTHR42912">
    <property type="entry name" value="METHYLTRANSFERASE"/>
    <property type="match status" value="1"/>
</dbReference>
<protein>
    <recommendedName>
        <fullName evidence="2">Methyltransferase type 11 domain-containing protein</fullName>
    </recommendedName>
</protein>
<dbReference type="EMBL" id="HBFB01032754">
    <property type="protein sequence ID" value="CAD8694137.1"/>
    <property type="molecule type" value="Transcribed_RNA"/>
</dbReference>
<dbReference type="SUPFAM" id="SSF53335">
    <property type="entry name" value="S-adenosyl-L-methionine-dependent methyltransferases"/>
    <property type="match status" value="1"/>
</dbReference>
<proteinExistence type="predicted"/>
<dbReference type="InterPro" id="IPR029063">
    <property type="entry name" value="SAM-dependent_MTases_sf"/>
</dbReference>
<name>A0A7S0WZR0_9CHLO</name>
<dbReference type="CDD" id="cd02440">
    <property type="entry name" value="AdoMet_MTases"/>
    <property type="match status" value="1"/>
</dbReference>
<sequence length="156" mass="17596">MLNLFRVLMPGGLESRPRIGLVPCKECRAHQFDSHFKQRCACGKSEDGLPLQRFAPGSFDTVVDAFGLCSHDDPVAVLKQAARLVKPEGRIILMEHGQASWGAWNKRLDEGAEDHKRKWGCWWNRDILAIVTQAGLEIESVSRWHFGTTYLIIAKP</sequence>
<dbReference type="Gene3D" id="3.40.50.150">
    <property type="entry name" value="Vaccinia Virus protein VP39"/>
    <property type="match status" value="1"/>
</dbReference>
<gene>
    <name evidence="1" type="ORF">CLEI1391_LOCUS18320</name>
</gene>
<dbReference type="Pfam" id="PF13489">
    <property type="entry name" value="Methyltransf_23"/>
    <property type="match status" value="1"/>
</dbReference>
<reference evidence="1" key="1">
    <citation type="submission" date="2021-01" db="EMBL/GenBank/DDBJ databases">
        <authorList>
            <person name="Corre E."/>
            <person name="Pelletier E."/>
            <person name="Niang G."/>
            <person name="Scheremetjew M."/>
            <person name="Finn R."/>
            <person name="Kale V."/>
            <person name="Holt S."/>
            <person name="Cochrane G."/>
            <person name="Meng A."/>
            <person name="Brown T."/>
            <person name="Cohen L."/>
        </authorList>
    </citation>
    <scope>NUCLEOTIDE SEQUENCE</scope>
    <source>
        <strain evidence="1">SAG 11-49</strain>
    </source>
</reference>
<dbReference type="GO" id="GO:0008168">
    <property type="term" value="F:methyltransferase activity"/>
    <property type="evidence" value="ECO:0007669"/>
    <property type="project" value="TreeGrafter"/>
</dbReference>
<evidence type="ECO:0000313" key="1">
    <source>
        <dbReference type="EMBL" id="CAD8694137.1"/>
    </source>
</evidence>
<organism evidence="1">
    <name type="scientific">Chlamydomonas leiostraca</name>
    <dbReference type="NCBI Taxonomy" id="1034604"/>
    <lineage>
        <taxon>Eukaryota</taxon>
        <taxon>Viridiplantae</taxon>
        <taxon>Chlorophyta</taxon>
        <taxon>core chlorophytes</taxon>
        <taxon>Chlorophyceae</taxon>
        <taxon>CS clade</taxon>
        <taxon>Chlamydomonadales</taxon>
        <taxon>Chlamydomonadaceae</taxon>
        <taxon>Chlamydomonas</taxon>
    </lineage>
</organism>
<accession>A0A7S0WZR0</accession>